<comment type="caution">
    <text evidence="2">The sequence shown here is derived from an EMBL/GenBank/DDBJ whole genome shotgun (WGS) entry which is preliminary data.</text>
</comment>
<gene>
    <name evidence="2" type="ORF">DWE98_13040</name>
</gene>
<keyword evidence="3" id="KW-1185">Reference proteome</keyword>
<organism evidence="2 3">
    <name type="scientific">Bosea caraganae</name>
    <dbReference type="NCBI Taxonomy" id="2763117"/>
    <lineage>
        <taxon>Bacteria</taxon>
        <taxon>Pseudomonadati</taxon>
        <taxon>Pseudomonadota</taxon>
        <taxon>Alphaproteobacteria</taxon>
        <taxon>Hyphomicrobiales</taxon>
        <taxon>Boseaceae</taxon>
        <taxon>Bosea</taxon>
    </lineage>
</organism>
<feature type="compositionally biased region" description="Basic and acidic residues" evidence="1">
    <location>
        <begin position="1"/>
        <end position="55"/>
    </location>
</feature>
<protein>
    <submittedName>
        <fullName evidence="2">Transcriptional regulator</fullName>
    </submittedName>
</protein>
<evidence type="ECO:0000313" key="2">
    <source>
        <dbReference type="EMBL" id="RDJ24603.1"/>
    </source>
</evidence>
<name>A0A370L724_9HYPH</name>
<dbReference type="Proteomes" id="UP000255207">
    <property type="component" value="Unassembled WGS sequence"/>
</dbReference>
<dbReference type="RefSeq" id="WP_114829700.1">
    <property type="nucleotide sequence ID" value="NZ_QQTO01000033.1"/>
</dbReference>
<reference evidence="3" key="1">
    <citation type="submission" date="2018-07" db="EMBL/GenBank/DDBJ databases">
        <authorList>
            <person name="Safronova V.I."/>
            <person name="Chirak E.R."/>
            <person name="Sazanova A.L."/>
        </authorList>
    </citation>
    <scope>NUCLEOTIDE SEQUENCE [LARGE SCALE GENOMIC DNA]</scope>
    <source>
        <strain evidence="3">RCAM04685</strain>
    </source>
</reference>
<sequence>MASEDRKPRAWHDVHSVQEAPREKQKSSGRIAAEEAAARKKIEALRAQRLAREAEAAANPPPPKPASPSKKKAAT</sequence>
<proteinExistence type="predicted"/>
<evidence type="ECO:0000256" key="1">
    <source>
        <dbReference type="SAM" id="MobiDB-lite"/>
    </source>
</evidence>
<dbReference type="EMBL" id="QQTP01000006">
    <property type="protein sequence ID" value="RDJ24603.1"/>
    <property type="molecule type" value="Genomic_DNA"/>
</dbReference>
<accession>A0A370L724</accession>
<dbReference type="AlphaFoldDB" id="A0A370L724"/>
<feature type="region of interest" description="Disordered" evidence="1">
    <location>
        <begin position="1"/>
        <end position="75"/>
    </location>
</feature>
<evidence type="ECO:0000313" key="3">
    <source>
        <dbReference type="Proteomes" id="UP000255207"/>
    </source>
</evidence>